<evidence type="ECO:0000313" key="3">
    <source>
        <dbReference type="EMBL" id="KAK1853131.1"/>
    </source>
</evidence>
<dbReference type="AlphaFoldDB" id="A0AAD9ARE6"/>
<dbReference type="InterPro" id="IPR056884">
    <property type="entry name" value="NPHP3-like_N"/>
</dbReference>
<evidence type="ECO:0000259" key="2">
    <source>
        <dbReference type="Pfam" id="PF24883"/>
    </source>
</evidence>
<sequence>MCEYIITIVHICKLVVANTRKSFVSQVASSFGSTFESTFKPLEKELLDWGQLIKKRTAVMVAKSNLTEQSASLHRFNRLQVALSRDSARRQREAQRLHLLTSICSDQPEFDDIWRRERKRGTSTWILKVTPYQSWLQCPVSATMWLQGNLGSGKTFTMASIIGHLSLGDAQSMLRISAVPPTNSQLRTVSYFFCKNANHKTLVAANILGSLAFQVIRYNAIAPLSEHFLDNEDIGRSIGPDFIARLLVQITPRNWKGIFVLDGLDEAPVEEIEELSSHLKVLMEERHVLLCCSSRPTSTCKVVAASFTTINRTLSNGGVDRSEDMRSFISADIERWKLIRPLSPKLENLAIEQLLVGSQGMFLWLSLQLEAICPKYTQELRSDEEILGILNNLPRNLPEAFDQALLRTTDCKYGSRIFQLVAAADPAMSIDELRVAVNVEPGIVAWNSSTLVGSGLRLAAFYGGSLLDIDEEDLCVRFIHHSALLHLLRPPAIASAAPFHFDFQDAEVTFGAVCVTYLNYTVFENRLSTAQKVSFLNVPGVISDSVLGSKKISKRVFTILSREHRISKSGIDLEKLTSNLQSHRFQVNEDIRTFLAYANNNWISATKVFSEGIDQGVYDLWALLVSGNIPSVARSLPWIAE</sequence>
<keyword evidence="1" id="KW-0677">Repeat</keyword>
<name>A0AAD9ARE6_9PEZI</name>
<evidence type="ECO:0000313" key="4">
    <source>
        <dbReference type="Proteomes" id="UP001243330"/>
    </source>
</evidence>
<dbReference type="EMBL" id="JAQOWY010000061">
    <property type="protein sequence ID" value="KAK1853131.1"/>
    <property type="molecule type" value="Genomic_DNA"/>
</dbReference>
<comment type="caution">
    <text evidence="3">The sequence shown here is derived from an EMBL/GenBank/DDBJ whole genome shotgun (WGS) entry which is preliminary data.</text>
</comment>
<feature type="domain" description="Nephrocystin 3-like N-terminal" evidence="2">
    <location>
        <begin position="121"/>
        <end position="295"/>
    </location>
</feature>
<evidence type="ECO:0000256" key="1">
    <source>
        <dbReference type="ARBA" id="ARBA00022737"/>
    </source>
</evidence>
<accession>A0AAD9ARE6</accession>
<dbReference type="Proteomes" id="UP001243330">
    <property type="component" value="Unassembled WGS sequence"/>
</dbReference>
<protein>
    <submittedName>
        <fullName evidence="3">NACHT domain-containing protein</fullName>
    </submittedName>
</protein>
<dbReference type="PANTHER" id="PTHR10039">
    <property type="entry name" value="AMELOGENIN"/>
    <property type="match status" value="1"/>
</dbReference>
<keyword evidence="4" id="KW-1185">Reference proteome</keyword>
<dbReference type="InterPro" id="IPR027417">
    <property type="entry name" value="P-loop_NTPase"/>
</dbReference>
<dbReference type="Pfam" id="PF24883">
    <property type="entry name" value="NPHP3_N"/>
    <property type="match status" value="1"/>
</dbReference>
<reference evidence="3" key="1">
    <citation type="submission" date="2023-01" db="EMBL/GenBank/DDBJ databases">
        <title>Colletotrichum chrysophilum M932 genome sequence.</title>
        <authorList>
            <person name="Baroncelli R."/>
        </authorList>
    </citation>
    <scope>NUCLEOTIDE SEQUENCE</scope>
    <source>
        <strain evidence="3">M932</strain>
    </source>
</reference>
<dbReference type="PANTHER" id="PTHR10039:SF10">
    <property type="entry name" value="NACHT DOMAIN-CONTAINING PROTEIN"/>
    <property type="match status" value="1"/>
</dbReference>
<proteinExistence type="predicted"/>
<organism evidence="3 4">
    <name type="scientific">Colletotrichum chrysophilum</name>
    <dbReference type="NCBI Taxonomy" id="1836956"/>
    <lineage>
        <taxon>Eukaryota</taxon>
        <taxon>Fungi</taxon>
        <taxon>Dikarya</taxon>
        <taxon>Ascomycota</taxon>
        <taxon>Pezizomycotina</taxon>
        <taxon>Sordariomycetes</taxon>
        <taxon>Hypocreomycetidae</taxon>
        <taxon>Glomerellales</taxon>
        <taxon>Glomerellaceae</taxon>
        <taxon>Colletotrichum</taxon>
        <taxon>Colletotrichum gloeosporioides species complex</taxon>
    </lineage>
</organism>
<dbReference type="Gene3D" id="3.40.50.300">
    <property type="entry name" value="P-loop containing nucleotide triphosphate hydrolases"/>
    <property type="match status" value="1"/>
</dbReference>
<gene>
    <name evidence="3" type="ORF">CCHR01_04269</name>
</gene>